<dbReference type="OrthoDB" id="961276at2"/>
<protein>
    <submittedName>
        <fullName evidence="1">Uncharacterized protein</fullName>
    </submittedName>
</protein>
<accession>A0A545ASQ2</accession>
<reference evidence="1 2" key="1">
    <citation type="submission" date="2019-07" db="EMBL/GenBank/DDBJ databases">
        <title>Cryptosporangium phraense sp. nov., isolated from plant litter.</title>
        <authorList>
            <person name="Suriyachadkun C."/>
        </authorList>
    </citation>
    <scope>NUCLEOTIDE SEQUENCE [LARGE SCALE GENOMIC DNA]</scope>
    <source>
        <strain evidence="1 2">A-T 5661</strain>
    </source>
</reference>
<gene>
    <name evidence="1" type="ORF">FL583_15560</name>
</gene>
<dbReference type="Proteomes" id="UP000317982">
    <property type="component" value="Unassembled WGS sequence"/>
</dbReference>
<dbReference type="AlphaFoldDB" id="A0A545ASQ2"/>
<sequence length="224" mass="24385">MFIPTLDGSRNAGHTLELDSRITRDYFGALAPVDIGDIDLAEAIHTLNSDAARFTVGRLSEFTSEAEQVAGWFRDAAGTLVAHKQRAYGADQIRLLWPVLRSDERATHATAIEGGDGWPFLRYGSGPILPLAAVSVDRATFGWGYSGSGPINLYKALVYAVTGEVVDVHGPELNKLPNSLYGWITRLPNRSAFLLPWRDLVDKVRADEPIRSGAIRPKDAGDAV</sequence>
<organism evidence="1 2">
    <name type="scientific">Cryptosporangium phraense</name>
    <dbReference type="NCBI Taxonomy" id="2593070"/>
    <lineage>
        <taxon>Bacteria</taxon>
        <taxon>Bacillati</taxon>
        <taxon>Actinomycetota</taxon>
        <taxon>Actinomycetes</taxon>
        <taxon>Cryptosporangiales</taxon>
        <taxon>Cryptosporangiaceae</taxon>
        <taxon>Cryptosporangium</taxon>
    </lineage>
</organism>
<evidence type="ECO:0000313" key="1">
    <source>
        <dbReference type="EMBL" id="TQS44348.1"/>
    </source>
</evidence>
<evidence type="ECO:0000313" key="2">
    <source>
        <dbReference type="Proteomes" id="UP000317982"/>
    </source>
</evidence>
<comment type="caution">
    <text evidence="1">The sequence shown here is derived from an EMBL/GenBank/DDBJ whole genome shotgun (WGS) entry which is preliminary data.</text>
</comment>
<dbReference type="InParanoid" id="A0A545ASQ2"/>
<dbReference type="EMBL" id="VIRS01000009">
    <property type="protein sequence ID" value="TQS44348.1"/>
    <property type="molecule type" value="Genomic_DNA"/>
</dbReference>
<dbReference type="RefSeq" id="WP_142705339.1">
    <property type="nucleotide sequence ID" value="NZ_VIRS01000009.1"/>
</dbReference>
<keyword evidence="2" id="KW-1185">Reference proteome</keyword>
<proteinExistence type="predicted"/>
<name>A0A545ASQ2_9ACTN</name>